<accession>A0A1Y2JHE0</accession>
<evidence type="ECO:0000313" key="1">
    <source>
        <dbReference type="EMBL" id="OSJ28546.1"/>
    </source>
</evidence>
<dbReference type="Proteomes" id="UP000193335">
    <property type="component" value="Unassembled WGS sequence"/>
</dbReference>
<sequence>MDGGTESGAAALNPAATIALADNPVSNFVSIAGAGNAAPAFDRTVVTFSGMPLNASATLAFGVAMLGRGTAI</sequence>
<dbReference type="AlphaFoldDB" id="A0A1Y2JHE0"/>
<organism evidence="1 2">
    <name type="scientific">Bradyrhizobium japonicum</name>
    <dbReference type="NCBI Taxonomy" id="375"/>
    <lineage>
        <taxon>Bacteria</taxon>
        <taxon>Pseudomonadati</taxon>
        <taxon>Pseudomonadota</taxon>
        <taxon>Alphaproteobacteria</taxon>
        <taxon>Hyphomicrobiales</taxon>
        <taxon>Nitrobacteraceae</taxon>
        <taxon>Bradyrhizobium</taxon>
    </lineage>
</organism>
<reference evidence="1 2" key="1">
    <citation type="submission" date="2017-03" db="EMBL/GenBank/DDBJ databases">
        <title>Whole genome sequences of fourteen strains of Bradyrhizobium canariense and one strain of Bradyrhizobium japonicum isolated from Lupinus (Papilionoideae: Genisteae) species in Algeria.</title>
        <authorList>
            <person name="Crovadore J."/>
            <person name="Chekireb D."/>
            <person name="Brachmann A."/>
            <person name="Chablais R."/>
            <person name="Cochard B."/>
            <person name="Lefort F."/>
        </authorList>
    </citation>
    <scope>NUCLEOTIDE SEQUENCE [LARGE SCALE GENOMIC DNA]</scope>
    <source>
        <strain evidence="1 2">UBMA197</strain>
    </source>
</reference>
<evidence type="ECO:0000313" key="2">
    <source>
        <dbReference type="Proteomes" id="UP000193335"/>
    </source>
</evidence>
<name>A0A1Y2JHE0_BRAJP</name>
<comment type="caution">
    <text evidence="1">The sequence shown here is derived from an EMBL/GenBank/DDBJ whole genome shotgun (WGS) entry which is preliminary data.</text>
</comment>
<dbReference type="EMBL" id="NAFL01000269">
    <property type="protein sequence ID" value="OSJ28546.1"/>
    <property type="molecule type" value="Genomic_DNA"/>
</dbReference>
<gene>
    <name evidence="1" type="ORF">BSZ19_29485</name>
</gene>
<proteinExistence type="predicted"/>
<protein>
    <submittedName>
        <fullName evidence="1">Uncharacterized protein</fullName>
    </submittedName>
</protein>